<evidence type="ECO:0000313" key="11">
    <source>
        <dbReference type="Proteomes" id="UP001457282"/>
    </source>
</evidence>
<keyword evidence="7" id="KW-1133">Transmembrane helix</keyword>
<dbReference type="GO" id="GO:0005886">
    <property type="term" value="C:plasma membrane"/>
    <property type="evidence" value="ECO:0007669"/>
    <property type="project" value="TreeGrafter"/>
</dbReference>
<organism evidence="10 11">
    <name type="scientific">Rubus argutus</name>
    <name type="common">Southern blackberry</name>
    <dbReference type="NCBI Taxonomy" id="59490"/>
    <lineage>
        <taxon>Eukaryota</taxon>
        <taxon>Viridiplantae</taxon>
        <taxon>Streptophyta</taxon>
        <taxon>Embryophyta</taxon>
        <taxon>Tracheophyta</taxon>
        <taxon>Spermatophyta</taxon>
        <taxon>Magnoliopsida</taxon>
        <taxon>eudicotyledons</taxon>
        <taxon>Gunneridae</taxon>
        <taxon>Pentapetalae</taxon>
        <taxon>rosids</taxon>
        <taxon>fabids</taxon>
        <taxon>Rosales</taxon>
        <taxon>Rosaceae</taxon>
        <taxon>Rosoideae</taxon>
        <taxon>Rosoideae incertae sedis</taxon>
        <taxon>Rubus</taxon>
    </lineage>
</organism>
<dbReference type="CDD" id="cd04216">
    <property type="entry name" value="Phytocyanin"/>
    <property type="match status" value="1"/>
</dbReference>
<keyword evidence="2" id="KW-0479">Metal-binding</keyword>
<feature type="chain" id="PRO_5043912402" description="Phytocyanin domain-containing protein" evidence="8">
    <location>
        <begin position="28"/>
        <end position="230"/>
    </location>
</feature>
<comment type="caution">
    <text evidence="10">The sequence shown here is derived from an EMBL/GenBank/DDBJ whole genome shotgun (WGS) entry which is preliminary data.</text>
</comment>
<dbReference type="AlphaFoldDB" id="A0AAW1WLF1"/>
<evidence type="ECO:0000256" key="1">
    <source>
        <dbReference type="ARBA" id="ARBA00022448"/>
    </source>
</evidence>
<proteinExistence type="predicted"/>
<feature type="signal peptide" evidence="8">
    <location>
        <begin position="1"/>
        <end position="27"/>
    </location>
</feature>
<keyword evidence="11" id="KW-1185">Reference proteome</keyword>
<evidence type="ECO:0000256" key="4">
    <source>
        <dbReference type="ARBA" id="ARBA00023008"/>
    </source>
</evidence>
<dbReference type="InterPro" id="IPR003245">
    <property type="entry name" value="Phytocyanin_dom"/>
</dbReference>
<dbReference type="SUPFAM" id="SSF49503">
    <property type="entry name" value="Cupredoxins"/>
    <property type="match status" value="1"/>
</dbReference>
<dbReference type="EMBL" id="JBEDUW010000005">
    <property type="protein sequence ID" value="KAK9925659.1"/>
    <property type="molecule type" value="Genomic_DNA"/>
</dbReference>
<dbReference type="PANTHER" id="PTHR33021:SF499">
    <property type="entry name" value="OS12G0150500 PROTEIN"/>
    <property type="match status" value="1"/>
</dbReference>
<feature type="domain" description="Phytocyanin" evidence="9">
    <location>
        <begin position="29"/>
        <end position="127"/>
    </location>
</feature>
<keyword evidence="4" id="KW-0186">Copper</keyword>
<evidence type="ECO:0000256" key="3">
    <source>
        <dbReference type="ARBA" id="ARBA00022982"/>
    </source>
</evidence>
<dbReference type="Proteomes" id="UP001457282">
    <property type="component" value="Unassembled WGS sequence"/>
</dbReference>
<dbReference type="InterPro" id="IPR039391">
    <property type="entry name" value="Phytocyanin-like"/>
</dbReference>
<protein>
    <recommendedName>
        <fullName evidence="9">Phytocyanin domain-containing protein</fullName>
    </recommendedName>
</protein>
<reference evidence="10 11" key="1">
    <citation type="journal article" date="2023" name="G3 (Bethesda)">
        <title>A chromosome-length genome assembly and annotation of blackberry (Rubus argutus, cv. 'Hillquist').</title>
        <authorList>
            <person name="Bruna T."/>
            <person name="Aryal R."/>
            <person name="Dudchenko O."/>
            <person name="Sargent D.J."/>
            <person name="Mead D."/>
            <person name="Buti M."/>
            <person name="Cavallini A."/>
            <person name="Hytonen T."/>
            <person name="Andres J."/>
            <person name="Pham M."/>
            <person name="Weisz D."/>
            <person name="Mascagni F."/>
            <person name="Usai G."/>
            <person name="Natali L."/>
            <person name="Bassil N."/>
            <person name="Fernandez G.E."/>
            <person name="Lomsadze A."/>
            <person name="Armour M."/>
            <person name="Olukolu B."/>
            <person name="Poorten T."/>
            <person name="Britton C."/>
            <person name="Davik J."/>
            <person name="Ashrafi H."/>
            <person name="Aiden E.L."/>
            <person name="Borodovsky M."/>
            <person name="Worthington M."/>
        </authorList>
    </citation>
    <scope>NUCLEOTIDE SEQUENCE [LARGE SCALE GENOMIC DNA]</scope>
    <source>
        <strain evidence="10">PI 553951</strain>
    </source>
</reference>
<keyword evidence="3" id="KW-0249">Electron transport</keyword>
<dbReference type="PANTHER" id="PTHR33021">
    <property type="entry name" value="BLUE COPPER PROTEIN"/>
    <property type="match status" value="1"/>
</dbReference>
<evidence type="ECO:0000256" key="6">
    <source>
        <dbReference type="SAM" id="MobiDB-lite"/>
    </source>
</evidence>
<dbReference type="Gene3D" id="2.60.40.420">
    <property type="entry name" value="Cupredoxins - blue copper proteins"/>
    <property type="match status" value="1"/>
</dbReference>
<dbReference type="FunFam" id="2.60.40.420:FF:000003">
    <property type="entry name" value="Blue copper"/>
    <property type="match status" value="1"/>
</dbReference>
<keyword evidence="7" id="KW-0812">Transmembrane</keyword>
<evidence type="ECO:0000256" key="7">
    <source>
        <dbReference type="SAM" id="Phobius"/>
    </source>
</evidence>
<evidence type="ECO:0000259" key="9">
    <source>
        <dbReference type="PROSITE" id="PS51485"/>
    </source>
</evidence>
<gene>
    <name evidence="10" type="ORF">M0R45_022930</name>
</gene>
<evidence type="ECO:0000256" key="5">
    <source>
        <dbReference type="ARBA" id="ARBA00023180"/>
    </source>
</evidence>
<keyword evidence="1" id="KW-0813">Transport</keyword>
<accession>A0AAW1WLF1</accession>
<evidence type="ECO:0000256" key="2">
    <source>
        <dbReference type="ARBA" id="ARBA00022723"/>
    </source>
</evidence>
<feature type="transmembrane region" description="Helical" evidence="7">
    <location>
        <begin position="212"/>
        <end position="229"/>
    </location>
</feature>
<dbReference type="InterPro" id="IPR008972">
    <property type="entry name" value="Cupredoxin"/>
</dbReference>
<keyword evidence="5" id="KW-0325">Glycoprotein</keyword>
<feature type="region of interest" description="Disordered" evidence="6">
    <location>
        <begin position="136"/>
        <end position="185"/>
    </location>
</feature>
<feature type="compositionally biased region" description="Pro residues" evidence="6">
    <location>
        <begin position="141"/>
        <end position="163"/>
    </location>
</feature>
<dbReference type="PROSITE" id="PS51485">
    <property type="entry name" value="PHYTOCYANIN"/>
    <property type="match status" value="1"/>
</dbReference>
<evidence type="ECO:0000256" key="8">
    <source>
        <dbReference type="SAM" id="SignalP"/>
    </source>
</evidence>
<evidence type="ECO:0000313" key="10">
    <source>
        <dbReference type="EMBL" id="KAK9925659.1"/>
    </source>
</evidence>
<name>A0AAW1WLF1_RUBAR</name>
<sequence>MKGLKPGWTVKALMVALLLHCFSAAAAATNHSVGGAFGWDLSSDLQEWASQATFHVGDSLVFSYTPVHDVLEVNATDYGICHTVNPLETYKDGETVIPLMEEGDRYFMCGRVGHCAMGLKLHVHVLPQLMIDSNAASLAPGPSPTASPSPQRPRHSPPPPSPPHPHDRDHGHELPSSPAPDHRSTSTCVETTFVQPVVTGLLGLFMCLPRQLVRLLFPALLVIILGYAAT</sequence>
<dbReference type="Pfam" id="PF02298">
    <property type="entry name" value="Cu_bind_like"/>
    <property type="match status" value="1"/>
</dbReference>
<keyword evidence="8" id="KW-0732">Signal</keyword>
<feature type="compositionally biased region" description="Basic and acidic residues" evidence="6">
    <location>
        <begin position="164"/>
        <end position="173"/>
    </location>
</feature>
<dbReference type="GO" id="GO:0009055">
    <property type="term" value="F:electron transfer activity"/>
    <property type="evidence" value="ECO:0007669"/>
    <property type="project" value="InterPro"/>
</dbReference>
<keyword evidence="7" id="KW-0472">Membrane</keyword>
<dbReference type="GO" id="GO:0046872">
    <property type="term" value="F:metal ion binding"/>
    <property type="evidence" value="ECO:0007669"/>
    <property type="project" value="UniProtKB-KW"/>
</dbReference>